<keyword evidence="1" id="KW-0472">Membrane</keyword>
<comment type="caution">
    <text evidence="2">The sequence shown here is derived from an EMBL/GenBank/DDBJ whole genome shotgun (WGS) entry which is preliminary data.</text>
</comment>
<name>A0ABN0VX24_9BACI</name>
<feature type="transmembrane region" description="Helical" evidence="1">
    <location>
        <begin position="316"/>
        <end position="337"/>
    </location>
</feature>
<keyword evidence="1" id="KW-1133">Transmembrane helix</keyword>
<dbReference type="Proteomes" id="UP001500782">
    <property type="component" value="Unassembled WGS sequence"/>
</dbReference>
<reference evidence="2 3" key="1">
    <citation type="journal article" date="2019" name="Int. J. Syst. Evol. Microbiol.">
        <title>The Global Catalogue of Microorganisms (GCM) 10K type strain sequencing project: providing services to taxonomists for standard genome sequencing and annotation.</title>
        <authorList>
            <consortium name="The Broad Institute Genomics Platform"/>
            <consortium name="The Broad Institute Genome Sequencing Center for Infectious Disease"/>
            <person name="Wu L."/>
            <person name="Ma J."/>
        </authorList>
    </citation>
    <scope>NUCLEOTIDE SEQUENCE [LARGE SCALE GENOMIC DNA]</scope>
    <source>
        <strain evidence="2 3">JCM 9731</strain>
    </source>
</reference>
<feature type="transmembrane region" description="Helical" evidence="1">
    <location>
        <begin position="219"/>
        <end position="239"/>
    </location>
</feature>
<proteinExistence type="predicted"/>
<evidence type="ECO:0000313" key="2">
    <source>
        <dbReference type="EMBL" id="GAA0319404.1"/>
    </source>
</evidence>
<feature type="transmembrane region" description="Helical" evidence="1">
    <location>
        <begin position="245"/>
        <end position="266"/>
    </location>
</feature>
<keyword evidence="3" id="KW-1185">Reference proteome</keyword>
<dbReference type="RefSeq" id="WP_343796687.1">
    <property type="nucleotide sequence ID" value="NZ_BAAADJ010000006.1"/>
</dbReference>
<dbReference type="EMBL" id="BAAADJ010000006">
    <property type="protein sequence ID" value="GAA0319404.1"/>
    <property type="molecule type" value="Genomic_DNA"/>
</dbReference>
<feature type="transmembrane region" description="Helical" evidence="1">
    <location>
        <begin position="359"/>
        <end position="382"/>
    </location>
</feature>
<feature type="transmembrane region" description="Helical" evidence="1">
    <location>
        <begin position="146"/>
        <end position="168"/>
    </location>
</feature>
<gene>
    <name evidence="2" type="ORF">GCM10008967_07400</name>
</gene>
<keyword evidence="1" id="KW-0812">Transmembrane</keyword>
<organism evidence="2 3">
    <name type="scientific">Bacillus carboniphilus</name>
    <dbReference type="NCBI Taxonomy" id="86663"/>
    <lineage>
        <taxon>Bacteria</taxon>
        <taxon>Bacillati</taxon>
        <taxon>Bacillota</taxon>
        <taxon>Bacilli</taxon>
        <taxon>Bacillales</taxon>
        <taxon>Bacillaceae</taxon>
        <taxon>Bacillus</taxon>
    </lineage>
</organism>
<accession>A0ABN0VX24</accession>
<sequence length="400" mass="45196">MSFELSLKSVVDCRHLSVQPDGDEFSVGDPYLGEFIRVPEVAVDVVRLFDGRRTVEDVHRLMLEKYEEEVDVLDFAVTLLECDLIYSVDGAVVHPEVRREASEGLYRLGRFFYSRVMMGVYVVAAVVAVVMMVMRPELFPAFRDVFVYESVGFSALNILVVTAALTVLHEVGHLLAASACRVNSRIRLNLRLIFLVAETDMTGLWGVEKKKRYVPFMAGMMWDGLVIAVCLGVQWFGVGGPVVEAYAAMVVFICMMNVLWQFVVFFRTDLYFVLSNWKNTSALHQHSMLYLRRRVLGKQEDAWDELPEHERKNATWFGMLYGVGAVVAIGVFAYFQIPPLVYGVNLAVGNMIGHPVGSFVFWDGAIVLMVLAVNGVLWLLGLRTNVRERRRMREQQGAVA</sequence>
<evidence type="ECO:0008006" key="4">
    <source>
        <dbReference type="Google" id="ProtNLM"/>
    </source>
</evidence>
<protein>
    <recommendedName>
        <fullName evidence="4">Peptidase</fullName>
    </recommendedName>
</protein>
<feature type="transmembrane region" description="Helical" evidence="1">
    <location>
        <begin position="112"/>
        <end position="134"/>
    </location>
</feature>
<evidence type="ECO:0000313" key="3">
    <source>
        <dbReference type="Proteomes" id="UP001500782"/>
    </source>
</evidence>
<evidence type="ECO:0000256" key="1">
    <source>
        <dbReference type="SAM" id="Phobius"/>
    </source>
</evidence>